<reference evidence="1" key="1">
    <citation type="journal article" date="2010" name="Nature">
        <title>The Dynamic genome of Hydra.</title>
        <authorList>
            <person name="Chapman J.A."/>
            <person name="Kirkness E.F."/>
            <person name="Simakov O."/>
            <person name="Hampson S.E."/>
            <person name="Mitros T."/>
            <person name="Weinmaier T."/>
            <person name="Rattei T."/>
            <person name="Balasubramanian P.G."/>
            <person name="Borman J."/>
            <person name="Busam D."/>
            <person name="Disbennett K."/>
            <person name="Pfannkoch C."/>
            <person name="Sumin N."/>
            <person name="Sutton G."/>
            <person name="Viswanathan L."/>
            <person name="Walenz B."/>
            <person name="Goodstein D.M."/>
            <person name="Hellsten U."/>
            <person name="Kawashima T."/>
            <person name="Prochnik S.E."/>
            <person name="Putnam N.H."/>
            <person name="Shu S."/>
            <person name="Blumberg B."/>
            <person name="Dana C.E."/>
            <person name="Gee L."/>
            <person name="Kibler D.F."/>
            <person name="Law L."/>
            <person name="Lindgens D."/>
            <person name="Martinez D.E."/>
            <person name="Peng J."/>
            <person name="Wigge P.A."/>
            <person name="Bertulat B."/>
            <person name="Guder C."/>
            <person name="Nakamura Y."/>
            <person name="Ozbek S."/>
            <person name="Watanabe H."/>
            <person name="Khalturin K."/>
            <person name="Hemmrich G."/>
            <person name="Franke A."/>
            <person name="Augustin R."/>
            <person name="Fraune S."/>
            <person name="Hayakawa E."/>
            <person name="Hayakawa S."/>
            <person name="Hirose M."/>
            <person name="Hwang J."/>
            <person name="Ikeo K."/>
            <person name="Nishimiya-Fujisawa C."/>
            <person name="Ogura A."/>
            <person name="Takahashi T."/>
            <person name="Steinmetz P.R."/>
            <person name="Zhang X."/>
            <person name="Aufschnaiter R."/>
            <person name="Eder M.K."/>
            <person name="Gorny A.K."/>
            <person name="Salvenmoser W."/>
            <person name="Heimberg A.M."/>
            <person name="Wheeler B.M."/>
            <person name="Peterson K.J."/>
            <person name="Boettger A."/>
            <person name="Tischler P."/>
            <person name="Wolf A."/>
            <person name="Gojobori T."/>
            <person name="Remington K.A."/>
            <person name="Strausberg R.L."/>
            <person name="Venter J."/>
            <person name="Technau U."/>
            <person name="Hobmayer B."/>
            <person name="Bosch T.C."/>
            <person name="Holstein T.W."/>
            <person name="Fujisawa T."/>
            <person name="Bode H.R."/>
            <person name="David C.N."/>
            <person name="Rokhsar D.S."/>
            <person name="Steele R.E."/>
        </authorList>
    </citation>
    <scope>NUCLEOTIDE SEQUENCE</scope>
</reference>
<name>C9Y6R3_CURXX</name>
<protein>
    <submittedName>
        <fullName evidence="1">Uncharacterized protein</fullName>
    </submittedName>
</protein>
<sequence>MSISIKFATIPNGCISTEQYLKSKMFKETVKKLKHQNITVEQKLPTILLGYQILDMKAQVQVLGYEEYFNTNEGDEVLVDFGIKILTHRYDEIIKNLSAEDKAMFLEILSK</sequence>
<dbReference type="EMBL" id="FN543101">
    <property type="protein sequence ID" value="CBA26552.1"/>
    <property type="molecule type" value="Genomic_DNA"/>
</dbReference>
<dbReference type="AlphaFoldDB" id="C9Y6R3"/>
<organism evidence="1">
    <name type="scientific">Curvibacter symbiont subsp. Hydra magnipapillata</name>
    <dbReference type="NCBI Taxonomy" id="667019"/>
    <lineage>
        <taxon>Bacteria</taxon>
        <taxon>Pseudomonadati</taxon>
        <taxon>Pseudomonadota</taxon>
        <taxon>Betaproteobacteria</taxon>
        <taxon>Burkholderiales</taxon>
        <taxon>Comamonadaceae</taxon>
        <taxon>Curvibacter</taxon>
    </lineage>
</organism>
<gene>
    <name evidence="1" type="ORF">Csp_E36400</name>
</gene>
<accession>C9Y6R3</accession>
<evidence type="ECO:0000313" key="1">
    <source>
        <dbReference type="EMBL" id="CBA26552.1"/>
    </source>
</evidence>
<proteinExistence type="predicted"/>